<sequence>MSGSRSTHWGWFLGIAITSISSANCAIAQITPDSSLPNNSRVTTQNNISNIDRGTQAGSNLFHSFLQFSLPNSANVANFQTIPAINNVIVRVTGVGAPFISNINGTIQTSNPANFFLLNPNGIIFGSGATLNIGGAFLGTTASRLNFQDGTQFRTTDPTPLLTITAPIGLGLTQGAGNITVQSSFLSAGRTDNFSDFALVGGNVSLNNTTLRTPGGRVELGGLAAAGTVGLNVVGNNLSLSFPDAVARADVSLNNGTEVNVLAGGGGSIAVNARNLDILAGSDLLAGIGQGLGTVDSVAGDITLNATGEIKVVGENSNIANAVLPQALGKGGNLIINTQQLLMQDGAQVGTITFGAGNAGNFTLTANNVIIGSDSILSAQADRGSTGNAGDLTINTQQLLVRDGAQVSARTFGAGKGGNLTLTAKGVQLIGSDSSLSAQADRGSTGNAGDLTINTQQLLVRDGAQVSAGTFGAGNGGNFTLTADGVQLISSGSGLFANANRGSTGNAGDLTINTQQLLVQDGAQVGAGTFGAGKGGNFTLTADGVQLISSGSGLFADAQPSSTGNAGDLTINTQQLLVRDGAQISAGTFGAGKGGNLTLNTRDLEVQDGAQVSASTFGAGKGGNLTLTAEGVQVIGSDSGLFAQADRGSTGNAGDLTINTQQLLVRDGAQVSSGTFGTGNGGNLTLNTRNLQVGDGAVVTVSSTFGSGNGGNLTLTAEGVQLIGSGSGLFAVTNAGSTGNAGDLIINTQQLLVRDGAQVNAATVGVGKGGNLTLTAEGVQVIGFGSGLFASTTAGSTGNAGDLTINTQQLLVRDGAVVSAGTFGAGNGGNLTLTADGVQLIGSGSGLFAQADRGSTGNAGDLTINTRQLLVRDGAVVSVRSLGTGTAGNLIVNARSIRLDNDALVTADTRSNRIDPNREQATITLRSRDLILTRGSNITTNATGNNVIGGNININTDVLAAVESSNIKANSANSRGGRVIITTQGFILSPDSTITATGANPELNGTVEINTPDIDPTQGLTKLPASVVNTPVLVSSSCAAFADEEGSKFTVTGRGGLPPSPDDFLSSDVVWSDTRLLATTAQQHQPKTPAAKPSSKPKAIAIVPATGWVFNDKGEVTLISSVSNPTNFVSAPVTCLNR</sequence>
<feature type="chain" id="PRO_5032441104" evidence="1">
    <location>
        <begin position="29"/>
        <end position="1138"/>
    </location>
</feature>
<feature type="signal peptide" evidence="1">
    <location>
        <begin position="1"/>
        <end position="28"/>
    </location>
</feature>
<evidence type="ECO:0000256" key="1">
    <source>
        <dbReference type="SAM" id="SignalP"/>
    </source>
</evidence>
<protein>
    <submittedName>
        <fullName evidence="3">Filamentous hemagglutinin N-terminal domain-containing protein</fullName>
    </submittedName>
</protein>
<dbReference type="NCBIfam" id="TIGR01901">
    <property type="entry name" value="adhes_NPXG"/>
    <property type="match status" value="1"/>
</dbReference>
<accession>A0A846HH66</accession>
<dbReference type="InterPro" id="IPR008638">
    <property type="entry name" value="FhaB/CdiA-like_TPS"/>
</dbReference>
<dbReference type="RefSeq" id="WP_163519328.1">
    <property type="nucleotide sequence ID" value="NZ_JTCM02000125.1"/>
</dbReference>
<dbReference type="AlphaFoldDB" id="A0A846HH66"/>
<dbReference type="Gene3D" id="2.160.20.10">
    <property type="entry name" value="Single-stranded right-handed beta-helix, Pectin lyase-like"/>
    <property type="match status" value="4"/>
</dbReference>
<dbReference type="InterPro" id="IPR011050">
    <property type="entry name" value="Pectin_lyase_fold/virulence"/>
</dbReference>
<dbReference type="Pfam" id="PF05860">
    <property type="entry name" value="TPS"/>
    <property type="match status" value="1"/>
</dbReference>
<evidence type="ECO:0000313" key="3">
    <source>
        <dbReference type="EMBL" id="NEU76685.1"/>
    </source>
</evidence>
<keyword evidence="1" id="KW-0732">Signal</keyword>
<dbReference type="EMBL" id="JTCM02000125">
    <property type="protein sequence ID" value="NEU76685.1"/>
    <property type="molecule type" value="Genomic_DNA"/>
</dbReference>
<proteinExistence type="predicted"/>
<organism evidence="3 4">
    <name type="scientific">Hassallia byssoidea VB512170</name>
    <dbReference type="NCBI Taxonomy" id="1304833"/>
    <lineage>
        <taxon>Bacteria</taxon>
        <taxon>Bacillati</taxon>
        <taxon>Cyanobacteriota</taxon>
        <taxon>Cyanophyceae</taxon>
        <taxon>Nostocales</taxon>
        <taxon>Tolypothrichaceae</taxon>
        <taxon>Hassallia</taxon>
    </lineage>
</organism>
<evidence type="ECO:0000313" key="4">
    <source>
        <dbReference type="Proteomes" id="UP000031549"/>
    </source>
</evidence>
<evidence type="ECO:0000259" key="2">
    <source>
        <dbReference type="SMART" id="SM00912"/>
    </source>
</evidence>
<name>A0A846HH66_9CYAN</name>
<reference evidence="3 4" key="1">
    <citation type="journal article" date="2015" name="Genome Announc.">
        <title>Draft Genome Sequence of Cyanobacterium Hassallia byssoidea Strain VB512170, Isolated from Monuments in India.</title>
        <authorList>
            <person name="Singh D."/>
            <person name="Chandrababunaidu M.M."/>
            <person name="Panda A."/>
            <person name="Sen D."/>
            <person name="Bhattacharyya S."/>
            <person name="Adhikary S.P."/>
            <person name="Tripathy S."/>
        </authorList>
    </citation>
    <scope>NUCLEOTIDE SEQUENCE [LARGE SCALE GENOMIC DNA]</scope>
    <source>
        <strain evidence="3 4">VB512170</strain>
    </source>
</reference>
<dbReference type="Proteomes" id="UP000031549">
    <property type="component" value="Unassembled WGS sequence"/>
</dbReference>
<dbReference type="InterPro" id="IPR012334">
    <property type="entry name" value="Pectin_lyas_fold"/>
</dbReference>
<comment type="caution">
    <text evidence="3">The sequence shown here is derived from an EMBL/GenBank/DDBJ whole genome shotgun (WGS) entry which is preliminary data.</text>
</comment>
<feature type="domain" description="Filamentous haemagglutinin FhaB/tRNA nuclease CdiA-like TPS" evidence="2">
    <location>
        <begin position="31"/>
        <end position="148"/>
    </location>
</feature>
<gene>
    <name evidence="3" type="ORF">PI95_030305</name>
</gene>
<dbReference type="SUPFAM" id="SSF51126">
    <property type="entry name" value="Pectin lyase-like"/>
    <property type="match status" value="6"/>
</dbReference>
<keyword evidence="4" id="KW-1185">Reference proteome</keyword>
<dbReference type="SMART" id="SM00912">
    <property type="entry name" value="Haemagg_act"/>
    <property type="match status" value="1"/>
</dbReference>